<dbReference type="EMBL" id="MT143719">
    <property type="protein sequence ID" value="QJB01624.1"/>
    <property type="molecule type" value="Genomic_DNA"/>
</dbReference>
<dbReference type="AlphaFoldDB" id="A0A6M3M3H5"/>
<name>A0A6M3M3H5_9ZZZZ</name>
<protein>
    <submittedName>
        <fullName evidence="3">Uncharacterized protein</fullName>
    </submittedName>
</protein>
<accession>A0A6M3M3H5</accession>
<evidence type="ECO:0000256" key="1">
    <source>
        <dbReference type="SAM" id="MobiDB-lite"/>
    </source>
</evidence>
<evidence type="ECO:0000313" key="2">
    <source>
        <dbReference type="EMBL" id="QJA99107.1"/>
    </source>
</evidence>
<evidence type="ECO:0000313" key="3">
    <source>
        <dbReference type="EMBL" id="QJB01624.1"/>
    </source>
</evidence>
<proteinExistence type="predicted"/>
<feature type="region of interest" description="Disordered" evidence="1">
    <location>
        <begin position="55"/>
        <end position="75"/>
    </location>
</feature>
<dbReference type="EMBL" id="MT143629">
    <property type="protein sequence ID" value="QJA99107.1"/>
    <property type="molecule type" value="Genomic_DNA"/>
</dbReference>
<organism evidence="3">
    <name type="scientific">viral metagenome</name>
    <dbReference type="NCBI Taxonomy" id="1070528"/>
    <lineage>
        <taxon>unclassified sequences</taxon>
        <taxon>metagenomes</taxon>
        <taxon>organismal metagenomes</taxon>
    </lineage>
</organism>
<sequence>MTEWCKGCPLEGRLSACDQNAEECERKCREWWPEFYNSSMPTRKSKELQNIEDLEIHTNDGSYEGEWDEERHKYR</sequence>
<reference evidence="3" key="1">
    <citation type="submission" date="2020-03" db="EMBL/GenBank/DDBJ databases">
        <title>The deep terrestrial virosphere.</title>
        <authorList>
            <person name="Holmfeldt K."/>
            <person name="Nilsson E."/>
            <person name="Simone D."/>
            <person name="Lopez-Fernandez M."/>
            <person name="Wu X."/>
            <person name="de Brujin I."/>
            <person name="Lundin D."/>
            <person name="Andersson A."/>
            <person name="Bertilsson S."/>
            <person name="Dopson M."/>
        </authorList>
    </citation>
    <scope>NUCLEOTIDE SEQUENCE</scope>
    <source>
        <strain evidence="2">MM171A01319</strain>
        <strain evidence="3">MM171B02265</strain>
    </source>
</reference>
<gene>
    <name evidence="2" type="ORF">MM171A01319_0010</name>
    <name evidence="3" type="ORF">MM171B02265_0011</name>
</gene>